<dbReference type="Proteomes" id="UP000299102">
    <property type="component" value="Unassembled WGS sequence"/>
</dbReference>
<keyword evidence="3" id="KW-1185">Reference proteome</keyword>
<name>A0A4C1W1V2_EUMVA</name>
<protein>
    <submittedName>
        <fullName evidence="2">Uncharacterized protein</fullName>
    </submittedName>
</protein>
<gene>
    <name evidence="2" type="ORF">EVAR_23515_1</name>
</gene>
<comment type="caution">
    <text evidence="2">The sequence shown here is derived from an EMBL/GenBank/DDBJ whole genome shotgun (WGS) entry which is preliminary data.</text>
</comment>
<feature type="region of interest" description="Disordered" evidence="1">
    <location>
        <begin position="1"/>
        <end position="89"/>
    </location>
</feature>
<reference evidence="2 3" key="1">
    <citation type="journal article" date="2019" name="Commun. Biol.">
        <title>The bagworm genome reveals a unique fibroin gene that provides high tensile strength.</title>
        <authorList>
            <person name="Kono N."/>
            <person name="Nakamura H."/>
            <person name="Ohtoshi R."/>
            <person name="Tomita M."/>
            <person name="Numata K."/>
            <person name="Arakawa K."/>
        </authorList>
    </citation>
    <scope>NUCLEOTIDE SEQUENCE [LARGE SCALE GENOMIC DNA]</scope>
</reference>
<feature type="compositionally biased region" description="Polar residues" evidence="1">
    <location>
        <begin position="25"/>
        <end position="34"/>
    </location>
</feature>
<feature type="compositionally biased region" description="Basic and acidic residues" evidence="1">
    <location>
        <begin position="50"/>
        <end position="59"/>
    </location>
</feature>
<sequence length="89" mass="9791">MHEDDQYLGHKTIDGRWPRSGRAPSGSQVAQLSRHTPAGMRSRFTGVDAPTKDATREVSKNPQTPTEHVPTRNKTINPDTLKPSSSITV</sequence>
<dbReference type="AlphaFoldDB" id="A0A4C1W1V2"/>
<evidence type="ECO:0000256" key="1">
    <source>
        <dbReference type="SAM" id="MobiDB-lite"/>
    </source>
</evidence>
<accession>A0A4C1W1V2</accession>
<dbReference type="EMBL" id="BGZK01000463">
    <property type="protein sequence ID" value="GBP45041.1"/>
    <property type="molecule type" value="Genomic_DNA"/>
</dbReference>
<evidence type="ECO:0000313" key="3">
    <source>
        <dbReference type="Proteomes" id="UP000299102"/>
    </source>
</evidence>
<feature type="compositionally biased region" description="Basic and acidic residues" evidence="1">
    <location>
        <begin position="1"/>
        <end position="17"/>
    </location>
</feature>
<proteinExistence type="predicted"/>
<evidence type="ECO:0000313" key="2">
    <source>
        <dbReference type="EMBL" id="GBP45041.1"/>
    </source>
</evidence>
<feature type="compositionally biased region" description="Polar residues" evidence="1">
    <location>
        <begin position="60"/>
        <end position="89"/>
    </location>
</feature>
<organism evidence="2 3">
    <name type="scientific">Eumeta variegata</name>
    <name type="common">Bagworm moth</name>
    <name type="synonym">Eumeta japonica</name>
    <dbReference type="NCBI Taxonomy" id="151549"/>
    <lineage>
        <taxon>Eukaryota</taxon>
        <taxon>Metazoa</taxon>
        <taxon>Ecdysozoa</taxon>
        <taxon>Arthropoda</taxon>
        <taxon>Hexapoda</taxon>
        <taxon>Insecta</taxon>
        <taxon>Pterygota</taxon>
        <taxon>Neoptera</taxon>
        <taxon>Endopterygota</taxon>
        <taxon>Lepidoptera</taxon>
        <taxon>Glossata</taxon>
        <taxon>Ditrysia</taxon>
        <taxon>Tineoidea</taxon>
        <taxon>Psychidae</taxon>
        <taxon>Oiketicinae</taxon>
        <taxon>Eumeta</taxon>
    </lineage>
</organism>